<name>A0A4R1YUP3_9RHOB</name>
<proteinExistence type="predicted"/>
<organism evidence="1 2">
    <name type="scientific">Rhodovulum steppense</name>
    <dbReference type="NCBI Taxonomy" id="540251"/>
    <lineage>
        <taxon>Bacteria</taxon>
        <taxon>Pseudomonadati</taxon>
        <taxon>Pseudomonadota</taxon>
        <taxon>Alphaproteobacteria</taxon>
        <taxon>Rhodobacterales</taxon>
        <taxon>Paracoccaceae</taxon>
        <taxon>Rhodovulum</taxon>
    </lineage>
</organism>
<gene>
    <name evidence="1" type="ORF">EV216_110126</name>
</gene>
<sequence length="224" mass="24570">MGVPFQTADGLIDLTALSPRDVSAWRVADALAKINRFSGRTPEPWSVAAHSVLVARLVDAPEQKAWALLHDAHEAILGDMTSPAVAFIAEHGLPYAGATVRECIDRAKARVDRVIGAAWAVAPRPRAAEIVQADRIALQAEMAIFFGASPVLEHPDDAERIERALAIIDELPVGQNWRVAREVWLGHARSFAREGLLRLPAEDHPRDCHGAARLTRKENDRWAL</sequence>
<dbReference type="Gene3D" id="1.10.3210.10">
    <property type="entry name" value="Hypothetical protein af1432"/>
    <property type="match status" value="1"/>
</dbReference>
<evidence type="ECO:0008006" key="3">
    <source>
        <dbReference type="Google" id="ProtNLM"/>
    </source>
</evidence>
<dbReference type="SUPFAM" id="SSF109604">
    <property type="entry name" value="HD-domain/PDEase-like"/>
    <property type="match status" value="1"/>
</dbReference>
<dbReference type="EMBL" id="SLVM01000010">
    <property type="protein sequence ID" value="TCM84808.1"/>
    <property type="molecule type" value="Genomic_DNA"/>
</dbReference>
<protein>
    <recommendedName>
        <fullName evidence="3">Metal dependent phosphohydrolase</fullName>
    </recommendedName>
</protein>
<comment type="caution">
    <text evidence="1">The sequence shown here is derived from an EMBL/GenBank/DDBJ whole genome shotgun (WGS) entry which is preliminary data.</text>
</comment>
<accession>A0A4R1YUP3</accession>
<dbReference type="Proteomes" id="UP000295277">
    <property type="component" value="Unassembled WGS sequence"/>
</dbReference>
<dbReference type="OrthoDB" id="1099791at2"/>
<dbReference type="AlphaFoldDB" id="A0A4R1YUP3"/>
<evidence type="ECO:0000313" key="1">
    <source>
        <dbReference type="EMBL" id="TCM84808.1"/>
    </source>
</evidence>
<reference evidence="1 2" key="1">
    <citation type="submission" date="2019-03" db="EMBL/GenBank/DDBJ databases">
        <title>Genomic Encyclopedia of Type Strains, Phase IV (KMG-IV): sequencing the most valuable type-strain genomes for metagenomic binning, comparative biology and taxonomic classification.</title>
        <authorList>
            <person name="Goeker M."/>
        </authorList>
    </citation>
    <scope>NUCLEOTIDE SEQUENCE [LARGE SCALE GENOMIC DNA]</scope>
    <source>
        <strain evidence="1 2">DSM 21153</strain>
    </source>
</reference>
<evidence type="ECO:0000313" key="2">
    <source>
        <dbReference type="Proteomes" id="UP000295277"/>
    </source>
</evidence>
<dbReference type="RefSeq" id="WP_132694674.1">
    <property type="nucleotide sequence ID" value="NZ_SLVM01000010.1"/>
</dbReference>
<keyword evidence="2" id="KW-1185">Reference proteome</keyword>